<accession>A0ABU2ZIJ0</accession>
<protein>
    <submittedName>
        <fullName evidence="1">Uncharacterized protein</fullName>
    </submittedName>
</protein>
<dbReference type="EMBL" id="JAVRHS010000004">
    <property type="protein sequence ID" value="MDT0576036.1"/>
    <property type="molecule type" value="Genomic_DNA"/>
</dbReference>
<dbReference type="Proteomes" id="UP001259803">
    <property type="component" value="Unassembled WGS sequence"/>
</dbReference>
<reference evidence="1 2" key="1">
    <citation type="submission" date="2023-09" db="EMBL/GenBank/DDBJ databases">
        <authorList>
            <person name="Rey-Velasco X."/>
        </authorList>
    </citation>
    <scope>NUCLEOTIDE SEQUENCE [LARGE SCALE GENOMIC DNA]</scope>
    <source>
        <strain evidence="1 2">F390</strain>
    </source>
</reference>
<gene>
    <name evidence="1" type="ORF">RM533_07530</name>
</gene>
<evidence type="ECO:0000313" key="2">
    <source>
        <dbReference type="Proteomes" id="UP001259803"/>
    </source>
</evidence>
<comment type="caution">
    <text evidence="1">The sequence shown here is derived from an EMBL/GenBank/DDBJ whole genome shotgun (WGS) entry which is preliminary data.</text>
</comment>
<sequence>MAAGGATQGNLVGVVRNQDHRMSIGHEMIVRKAADLLVFCVPWPSFIGRKPELVIGLLLKPGASSGTSV</sequence>
<name>A0ABU2ZIJ0_9SPHN</name>
<keyword evidence="2" id="KW-1185">Reference proteome</keyword>
<proteinExistence type="predicted"/>
<evidence type="ECO:0000313" key="1">
    <source>
        <dbReference type="EMBL" id="MDT0576036.1"/>
    </source>
</evidence>
<organism evidence="1 2">
    <name type="scientific">Croceicoccus esteveae</name>
    <dbReference type="NCBI Taxonomy" id="3075597"/>
    <lineage>
        <taxon>Bacteria</taxon>
        <taxon>Pseudomonadati</taxon>
        <taxon>Pseudomonadota</taxon>
        <taxon>Alphaproteobacteria</taxon>
        <taxon>Sphingomonadales</taxon>
        <taxon>Erythrobacteraceae</taxon>
        <taxon>Croceicoccus</taxon>
    </lineage>
</organism>
<dbReference type="RefSeq" id="WP_311340611.1">
    <property type="nucleotide sequence ID" value="NZ_JAVRHS010000004.1"/>
</dbReference>